<dbReference type="Proteomes" id="UP000184114">
    <property type="component" value="Unassembled WGS sequence"/>
</dbReference>
<evidence type="ECO:0000313" key="3">
    <source>
        <dbReference type="Proteomes" id="UP000184114"/>
    </source>
</evidence>
<sequence length="457" mass="53739">MAVTKIHPIEKTLCLALNYIMNEDKTDEKILISSFGCNPKMAHLEFEQTKRECNSKAKILARHLIQAFAPGETTPEQAHQVGLELCKRVLQGKYEYVLTTHIDKGHLHNHIIFNNVSFESGKAYQSNKRSYHQIRMVSDELCKENGLSVIDEHYKKFKNRYSTNGKSYMEYSEFKRGSSWKNKLQLAIDKAILKSNTYEEFLKIMEEFGYEIKIGKYLSFRHKDKKDIGRFTRAKASVLGEDYTKERIKERIEDPNKQHIYVNQECHYEKRSYKKMNTIVDIKNNKKVKSSKGYEVWADKHNMKTMASSLNEMRRYGINSYEGLDLRLKELASDRQKILDQIKQTEKEMQSIYSAIENKNTLYKNQLIYDMYLENKKDAVLYEEYKPQIIAYEIALKELKNSGYQTSDIKFLADKYSTLDQSKASFMSEYTAKNSMLHELQQAKKNTDLYLDNHLEK</sequence>
<protein>
    <submittedName>
        <fullName evidence="2">Relaxase/Mobilisation nuclease domain-containing protein</fullName>
    </submittedName>
</protein>
<evidence type="ECO:0000259" key="1">
    <source>
        <dbReference type="Pfam" id="PF03432"/>
    </source>
</evidence>
<keyword evidence="3" id="KW-1185">Reference proteome</keyword>
<dbReference type="EMBL" id="FQTY01000002">
    <property type="protein sequence ID" value="SHE49661.1"/>
    <property type="molecule type" value="Genomic_DNA"/>
</dbReference>
<proteinExistence type="predicted"/>
<dbReference type="Pfam" id="PF03432">
    <property type="entry name" value="Relaxase"/>
    <property type="match status" value="1"/>
</dbReference>
<reference evidence="3" key="1">
    <citation type="submission" date="2016-11" db="EMBL/GenBank/DDBJ databases">
        <authorList>
            <person name="Varghese N."/>
            <person name="Submissions S."/>
        </authorList>
    </citation>
    <scope>NUCLEOTIDE SEQUENCE [LARGE SCALE GENOMIC DNA]</scope>
    <source>
        <strain evidence="3">DSM 18095</strain>
    </source>
</reference>
<dbReference type="GeneID" id="90996234"/>
<name>A0A1M4TYR8_9FIRM</name>
<gene>
    <name evidence="2" type="ORF">SAMN02745784_00931</name>
</gene>
<dbReference type="STRING" id="1123404.SAMN02745784_00931"/>
<evidence type="ECO:0000313" key="2">
    <source>
        <dbReference type="EMBL" id="SHE49661.1"/>
    </source>
</evidence>
<dbReference type="InterPro" id="IPR005094">
    <property type="entry name" value="Endonuclease_MobA/VirD2"/>
</dbReference>
<dbReference type="AlphaFoldDB" id="A0A1M4TYR8"/>
<feature type="domain" description="MobA/VirD2-like nuclease" evidence="1">
    <location>
        <begin position="19"/>
        <end position="147"/>
    </location>
</feature>
<dbReference type="RefSeq" id="WP_072973624.1">
    <property type="nucleotide sequence ID" value="NZ_FQTY01000002.1"/>
</dbReference>
<organism evidence="2 3">
    <name type="scientific">Tissierella praeacuta DSM 18095</name>
    <dbReference type="NCBI Taxonomy" id="1123404"/>
    <lineage>
        <taxon>Bacteria</taxon>
        <taxon>Bacillati</taxon>
        <taxon>Bacillota</taxon>
        <taxon>Tissierellia</taxon>
        <taxon>Tissierellales</taxon>
        <taxon>Tissierellaceae</taxon>
        <taxon>Tissierella</taxon>
    </lineage>
</organism>
<accession>A0A1M4TYR8</accession>